<keyword evidence="3 7" id="KW-0228">DNA excision</keyword>
<name>E5ANZ7_MYCRK</name>
<dbReference type="InterPro" id="IPR038476">
    <property type="entry name" value="UvrC_RNase_H_dom_sf"/>
</dbReference>
<organism evidence="12 13">
    <name type="scientific">Mycetohabitans rhizoxinica (strain DSM 19002 / CIP 109453 / HKI 454)</name>
    <name type="common">Paraburkholderia rhizoxinica</name>
    <dbReference type="NCBI Taxonomy" id="882378"/>
    <lineage>
        <taxon>Bacteria</taxon>
        <taxon>Pseudomonadati</taxon>
        <taxon>Pseudomonadota</taxon>
        <taxon>Betaproteobacteria</taxon>
        <taxon>Burkholderiales</taxon>
        <taxon>Burkholderiaceae</taxon>
        <taxon>Mycetohabitans</taxon>
    </lineage>
</organism>
<evidence type="ECO:0000313" key="12">
    <source>
        <dbReference type="EMBL" id="CBW74329.1"/>
    </source>
</evidence>
<dbReference type="PANTHER" id="PTHR30562:SF1">
    <property type="entry name" value="UVRABC SYSTEM PROTEIN C"/>
    <property type="match status" value="1"/>
</dbReference>
<dbReference type="SUPFAM" id="SSF82771">
    <property type="entry name" value="GIY-YIG endonuclease"/>
    <property type="match status" value="1"/>
</dbReference>
<evidence type="ECO:0000313" key="13">
    <source>
        <dbReference type="Proteomes" id="UP000007437"/>
    </source>
</evidence>
<dbReference type="RefSeq" id="WP_013434563.1">
    <property type="nucleotide sequence ID" value="NC_014722.1"/>
</dbReference>
<dbReference type="Proteomes" id="UP000007437">
    <property type="component" value="Chromosome"/>
</dbReference>
<accession>E5ANZ7</accession>
<dbReference type="NCBIfam" id="TIGR00194">
    <property type="entry name" value="uvrC"/>
    <property type="match status" value="1"/>
</dbReference>
<reference evidence="12 13" key="1">
    <citation type="journal article" date="2011" name="J. Bacteriol.">
        <title>Complete genome sequence of Burkholderia rhizoxinica, an endosymbiont of Rhizopus microsporus.</title>
        <authorList>
            <person name="Lackner G."/>
            <person name="Moebius N."/>
            <person name="Partida-Martinez L."/>
            <person name="Hertweck C."/>
        </authorList>
    </citation>
    <scope>NUCLEOTIDE SEQUENCE [LARGE SCALE GENOMIC DNA]</scope>
    <source>
        <strain evidence="13">DSM 19002 / CIP 109453 / HKI 454</strain>
    </source>
</reference>
<feature type="region of interest" description="Disordered" evidence="8">
    <location>
        <begin position="602"/>
        <end position="622"/>
    </location>
</feature>
<keyword evidence="6 7" id="KW-0742">SOS response</keyword>
<feature type="domain" description="GIY-YIG" evidence="10">
    <location>
        <begin position="28"/>
        <end position="106"/>
    </location>
</feature>
<feature type="compositionally biased region" description="Low complexity" evidence="8">
    <location>
        <begin position="604"/>
        <end position="622"/>
    </location>
</feature>
<dbReference type="OrthoDB" id="9804933at2"/>
<dbReference type="InterPro" id="IPR001162">
    <property type="entry name" value="UvrC_RNase_H_dom"/>
</dbReference>
<dbReference type="GO" id="GO:0006289">
    <property type="term" value="P:nucleotide-excision repair"/>
    <property type="evidence" value="ECO:0007669"/>
    <property type="project" value="UniProtKB-UniRule"/>
</dbReference>
<dbReference type="SMART" id="SM00465">
    <property type="entry name" value="GIYc"/>
    <property type="match status" value="1"/>
</dbReference>
<dbReference type="Gene3D" id="4.10.860.10">
    <property type="entry name" value="UVR domain"/>
    <property type="match status" value="1"/>
</dbReference>
<dbReference type="Pfam" id="PF22920">
    <property type="entry name" value="UvrC_RNaseH"/>
    <property type="match status" value="2"/>
</dbReference>
<dbReference type="InterPro" id="IPR010994">
    <property type="entry name" value="RuvA_2-like"/>
</dbReference>
<evidence type="ECO:0000259" key="9">
    <source>
        <dbReference type="PROSITE" id="PS50151"/>
    </source>
</evidence>
<evidence type="ECO:0000256" key="4">
    <source>
        <dbReference type="ARBA" id="ARBA00022881"/>
    </source>
</evidence>
<comment type="similarity">
    <text evidence="7">Belongs to the UvrC family.</text>
</comment>
<dbReference type="Pfam" id="PF02151">
    <property type="entry name" value="UVR"/>
    <property type="match status" value="1"/>
</dbReference>
<dbReference type="PROSITE" id="PS50151">
    <property type="entry name" value="UVR"/>
    <property type="match status" value="1"/>
</dbReference>
<keyword evidence="4 7" id="KW-0267">Excision nuclease</keyword>
<dbReference type="SUPFAM" id="SSF46600">
    <property type="entry name" value="C-terminal UvrC-binding domain of UvrB"/>
    <property type="match status" value="1"/>
</dbReference>
<dbReference type="FunFam" id="3.40.1440.10:FF:000001">
    <property type="entry name" value="UvrABC system protein C"/>
    <property type="match status" value="1"/>
</dbReference>
<dbReference type="STRING" id="882378.RBRH_02436"/>
<gene>
    <name evidence="7" type="primary">uvrC</name>
    <name evidence="12" type="ordered locus">RBRH_02436</name>
</gene>
<dbReference type="PANTHER" id="PTHR30562">
    <property type="entry name" value="UVRC/OXIDOREDUCTASE"/>
    <property type="match status" value="1"/>
</dbReference>
<sequence length="781" mass="83945">MTEPSAPVSVAEPDRGFNPKSVIAQLPHLPGVYRYYDAQGAVLYVGKARDLKKRVSSYFTRTLVSPRIALMVQRIARIETTVTRSEAEALLLENNLIKALTPRYNILFRDDKSYPYLKLTGHRFPRMAYYRGAVDKNNQYFGPFPSSWAVRESIQILQRVFQLRTCEDSVFSNRTRPCLLHQIGRCTAPCVGAISDEDYARDVTNAARFLQGRQREVMNELEDKMHGYAAELKFEQAAAVRNQMSSLSKVLHQQAIEVGAERGSGDADILAVVAQGGRVCVNLAMVRGGRHLGDKAYFPSHVETALAAPHELSVEEAMQTACVADRLSVGQAPTTAAGHDAEDGAEVAEVPEAGDGSEAGNESEVGNGSKAGGGSEASAGSELGNGSEVDGGSEAGDGLEVTTAAIPAASTAAADVLAADRSTRKAARDGIEAEVLDAFIAQHYIGHPVPPVIIVSHAPATRELVDVLAQQCGHKVSLIRQPQGQKRAWLSMAEQNARLALARLLSEQGSQQARTRALAQVLSIDLEDLSSLRIECFDISHTMGEATQASCVVYHHHKMQSAEYRRYNITGITPGDDYAAMRQVLTRRYEKVVSQLAGASSTLPADVQPPARDAAPARDAQPAAQAGAVAGAGVLPHIVLIDGGKGQVEIARQVFTELGLDAGILVGVAKGEGRKVGLETLVFADGRAPLELGKESAALMLVAQIRDEAHRFAITGMRAKRAKARHSSRLEELEGVGAKRRQRLLARFGGLRGVMSASIDELASVEGVSRALAEQIYHQLH</sequence>
<evidence type="ECO:0000259" key="10">
    <source>
        <dbReference type="PROSITE" id="PS50164"/>
    </source>
</evidence>
<dbReference type="InterPro" id="IPR000305">
    <property type="entry name" value="GIY-YIG_endonuc"/>
</dbReference>
<feature type="compositionally biased region" description="Low complexity" evidence="8">
    <location>
        <begin position="376"/>
        <end position="388"/>
    </location>
</feature>
<dbReference type="EMBL" id="FR687359">
    <property type="protein sequence ID" value="CBW74329.1"/>
    <property type="molecule type" value="Genomic_DNA"/>
</dbReference>
<dbReference type="Pfam" id="PF14520">
    <property type="entry name" value="HHH_5"/>
    <property type="match status" value="1"/>
</dbReference>
<dbReference type="GO" id="GO:0009381">
    <property type="term" value="F:excinuclease ABC activity"/>
    <property type="evidence" value="ECO:0007669"/>
    <property type="project" value="UniProtKB-UniRule"/>
</dbReference>
<evidence type="ECO:0000256" key="3">
    <source>
        <dbReference type="ARBA" id="ARBA00022769"/>
    </source>
</evidence>
<dbReference type="InterPro" id="IPR047296">
    <property type="entry name" value="GIY-YIG_UvrC_Cho"/>
</dbReference>
<dbReference type="Gene3D" id="1.10.150.20">
    <property type="entry name" value="5' to 3' exonuclease, C-terminal subdomain"/>
    <property type="match status" value="1"/>
</dbReference>
<keyword evidence="1 7" id="KW-0963">Cytoplasm</keyword>
<dbReference type="CDD" id="cd10434">
    <property type="entry name" value="GIY-YIG_UvrC_Cho"/>
    <property type="match status" value="1"/>
</dbReference>
<comment type="subcellular location">
    <subcellularLocation>
        <location evidence="7">Cytoplasm</location>
    </subcellularLocation>
</comment>
<dbReference type="AlphaFoldDB" id="E5ANZ7"/>
<dbReference type="NCBIfam" id="NF001824">
    <property type="entry name" value="PRK00558.1-5"/>
    <property type="match status" value="1"/>
</dbReference>
<dbReference type="HOGENOM" id="CLU_014841_3_2_4"/>
<dbReference type="GO" id="GO:0009432">
    <property type="term" value="P:SOS response"/>
    <property type="evidence" value="ECO:0007669"/>
    <property type="project" value="UniProtKB-UniRule"/>
</dbReference>
<dbReference type="InterPro" id="IPR050066">
    <property type="entry name" value="UvrABC_protein_C"/>
</dbReference>
<dbReference type="HAMAP" id="MF_00203">
    <property type="entry name" value="UvrC"/>
    <property type="match status" value="1"/>
</dbReference>
<dbReference type="InterPro" id="IPR036876">
    <property type="entry name" value="UVR_dom_sf"/>
</dbReference>
<dbReference type="Gene3D" id="3.40.1440.10">
    <property type="entry name" value="GIY-YIG endonuclease"/>
    <property type="match status" value="1"/>
</dbReference>
<dbReference type="PROSITE" id="PS50165">
    <property type="entry name" value="UVRC"/>
    <property type="match status" value="1"/>
</dbReference>
<protein>
    <recommendedName>
        <fullName evidence="7">UvrABC system protein C</fullName>
        <shortName evidence="7">Protein UvrC</shortName>
    </recommendedName>
    <alternativeName>
        <fullName evidence="7">Excinuclease ABC subunit C</fullName>
    </alternativeName>
</protein>
<dbReference type="Gene3D" id="3.30.420.340">
    <property type="entry name" value="UvrC, RNAse H endonuclease domain"/>
    <property type="match status" value="1"/>
</dbReference>
<keyword evidence="2 7" id="KW-0227">DNA damage</keyword>
<feature type="domain" description="UvrC family homology region profile" evidence="11">
    <location>
        <begin position="433"/>
        <end position="655"/>
    </location>
</feature>
<dbReference type="InterPro" id="IPR035901">
    <property type="entry name" value="GIY-YIG_endonuc_sf"/>
</dbReference>
<evidence type="ECO:0000256" key="7">
    <source>
        <dbReference type="HAMAP-Rule" id="MF_00203"/>
    </source>
</evidence>
<evidence type="ECO:0000256" key="1">
    <source>
        <dbReference type="ARBA" id="ARBA00022490"/>
    </source>
</evidence>
<feature type="domain" description="UVR" evidence="9">
    <location>
        <begin position="215"/>
        <end position="250"/>
    </location>
</feature>
<dbReference type="eggNOG" id="COG0322">
    <property type="taxonomic scope" value="Bacteria"/>
</dbReference>
<evidence type="ECO:0000256" key="8">
    <source>
        <dbReference type="SAM" id="MobiDB-lite"/>
    </source>
</evidence>
<dbReference type="Pfam" id="PF08459">
    <property type="entry name" value="UvrC_RNaseH_dom"/>
    <property type="match status" value="1"/>
</dbReference>
<dbReference type="GO" id="GO:0005737">
    <property type="term" value="C:cytoplasm"/>
    <property type="evidence" value="ECO:0007669"/>
    <property type="project" value="UniProtKB-SubCell"/>
</dbReference>
<dbReference type="KEGG" id="brh:RBRH_02436"/>
<comment type="subunit">
    <text evidence="7">Interacts with UvrB in an incision complex.</text>
</comment>
<dbReference type="SUPFAM" id="SSF47781">
    <property type="entry name" value="RuvA domain 2-like"/>
    <property type="match status" value="1"/>
</dbReference>
<evidence type="ECO:0000259" key="11">
    <source>
        <dbReference type="PROSITE" id="PS50165"/>
    </source>
</evidence>
<dbReference type="InterPro" id="IPR001943">
    <property type="entry name" value="UVR_dom"/>
</dbReference>
<dbReference type="PROSITE" id="PS50164">
    <property type="entry name" value="GIY_YIG"/>
    <property type="match status" value="1"/>
</dbReference>
<dbReference type="Pfam" id="PF01541">
    <property type="entry name" value="GIY-YIG"/>
    <property type="match status" value="1"/>
</dbReference>
<evidence type="ECO:0000256" key="2">
    <source>
        <dbReference type="ARBA" id="ARBA00022763"/>
    </source>
</evidence>
<evidence type="ECO:0000256" key="5">
    <source>
        <dbReference type="ARBA" id="ARBA00023204"/>
    </source>
</evidence>
<dbReference type="SMART" id="SM00278">
    <property type="entry name" value="HhH1"/>
    <property type="match status" value="2"/>
</dbReference>
<evidence type="ECO:0000256" key="6">
    <source>
        <dbReference type="ARBA" id="ARBA00023236"/>
    </source>
</evidence>
<feature type="region of interest" description="Disordered" evidence="8">
    <location>
        <begin position="350"/>
        <end position="397"/>
    </location>
</feature>
<proteinExistence type="inferred from homology"/>
<comment type="function">
    <text evidence="7">The UvrABC repair system catalyzes the recognition and processing of DNA lesions. UvrC both incises the 5' and 3' sides of the lesion. The N-terminal half is responsible for the 3' incision and the C-terminal half is responsible for the 5' incision.</text>
</comment>
<dbReference type="InterPro" id="IPR003583">
    <property type="entry name" value="Hlx-hairpin-Hlx_DNA-bd_motif"/>
</dbReference>
<dbReference type="GO" id="GO:0009380">
    <property type="term" value="C:excinuclease repair complex"/>
    <property type="evidence" value="ECO:0007669"/>
    <property type="project" value="InterPro"/>
</dbReference>
<keyword evidence="5 7" id="KW-0234">DNA repair</keyword>
<dbReference type="InterPro" id="IPR004791">
    <property type="entry name" value="UvrC"/>
</dbReference>
<dbReference type="GO" id="GO:0003677">
    <property type="term" value="F:DNA binding"/>
    <property type="evidence" value="ECO:0007669"/>
    <property type="project" value="UniProtKB-UniRule"/>
</dbReference>